<name>A0A161XGA2_9HYPH</name>
<evidence type="ECO:0000313" key="2">
    <source>
        <dbReference type="EMBL" id="KZL20845.1"/>
    </source>
</evidence>
<sequence>MRAGLIASLAVHVVVLVAGAVSLNFGKELPSSLVDSLPVDLVPVSELTKLQLGTKKAIEIKEAALQPTKKPAEKPEPDKKTGEAKKEVKKVQEAAKEVQQAETPPPPPPSEPEPALKEQPKEKAPSETAELGPDVEKAEKPKPVVKVRPRTKPTPPVRTKRPKKEEPKKDFNARMAALLNKTNAKSSGTASSAKPASLGSELGQSNVKMSQSELDALRSQVAQCWNPPVGAAGAEDMTVRLQFNLSRTGEVEGQTRVLNSSNNPAFRAAASSAERAVFRCGPYSLPAAKYDAWKTVILNFDPRAMLGY</sequence>
<dbReference type="PATRIC" id="fig|989403.3.peg.1431"/>
<gene>
    <name evidence="2" type="ORF">PsAD2_01335</name>
</gene>
<dbReference type="OrthoDB" id="7161229at2"/>
<feature type="compositionally biased region" description="Basic and acidic residues" evidence="1">
    <location>
        <begin position="70"/>
        <end position="96"/>
    </location>
</feature>
<evidence type="ECO:0000313" key="3">
    <source>
        <dbReference type="Proteomes" id="UP000076577"/>
    </source>
</evidence>
<comment type="caution">
    <text evidence="2">The sequence shown here is derived from an EMBL/GenBank/DDBJ whole genome shotgun (WGS) entry which is preliminary data.</text>
</comment>
<proteinExistence type="predicted"/>
<dbReference type="Proteomes" id="UP000076577">
    <property type="component" value="Unassembled WGS sequence"/>
</dbReference>
<dbReference type="SUPFAM" id="SSF74653">
    <property type="entry name" value="TolA/TonB C-terminal domain"/>
    <property type="match status" value="1"/>
</dbReference>
<reference evidence="2 3" key="1">
    <citation type="journal article" date="2016" name="Front. Microbiol.">
        <title>Comparative Genomic Analysis Reveals a Diverse Repertoire of Genes Involved in Prokaryote-Eukaryote Interactions within the Pseudovibrio Genus.</title>
        <authorList>
            <person name="Romano S."/>
            <person name="Fernandez-Guerra A."/>
            <person name="Reen F.J."/>
            <person name="Glockner F.O."/>
            <person name="Crowley S.P."/>
            <person name="O'Sullivan O."/>
            <person name="Cotter P.D."/>
            <person name="Adams C."/>
            <person name="Dobson A.D."/>
            <person name="O'Gara F."/>
        </authorList>
    </citation>
    <scope>NUCLEOTIDE SEQUENCE [LARGE SCALE GENOMIC DNA]</scope>
    <source>
        <strain evidence="2 3">Ad2</strain>
    </source>
</reference>
<feature type="compositionally biased region" description="Polar residues" evidence="1">
    <location>
        <begin position="180"/>
        <end position="194"/>
    </location>
</feature>
<accession>A0A161XGA2</accession>
<dbReference type="Gene3D" id="3.30.1150.10">
    <property type="match status" value="1"/>
</dbReference>
<organism evidence="2 3">
    <name type="scientific">Pseudovibrio axinellae</name>
    <dbReference type="NCBI Taxonomy" id="989403"/>
    <lineage>
        <taxon>Bacteria</taxon>
        <taxon>Pseudomonadati</taxon>
        <taxon>Pseudomonadota</taxon>
        <taxon>Alphaproteobacteria</taxon>
        <taxon>Hyphomicrobiales</taxon>
        <taxon>Stappiaceae</taxon>
        <taxon>Pseudovibrio</taxon>
    </lineage>
</organism>
<protein>
    <submittedName>
        <fullName evidence="2">Uncharacterized protein</fullName>
    </submittedName>
</protein>
<keyword evidence="3" id="KW-1185">Reference proteome</keyword>
<feature type="compositionally biased region" description="Basic and acidic residues" evidence="1">
    <location>
        <begin position="114"/>
        <end position="125"/>
    </location>
</feature>
<dbReference type="AlphaFoldDB" id="A0A161XGA2"/>
<feature type="compositionally biased region" description="Basic and acidic residues" evidence="1">
    <location>
        <begin position="163"/>
        <end position="172"/>
    </location>
</feature>
<dbReference type="RefSeq" id="WP_068004071.1">
    <property type="nucleotide sequence ID" value="NZ_FOFM01000007.1"/>
</dbReference>
<dbReference type="EMBL" id="LMCB01000006">
    <property type="protein sequence ID" value="KZL20845.1"/>
    <property type="molecule type" value="Genomic_DNA"/>
</dbReference>
<feature type="region of interest" description="Disordered" evidence="1">
    <location>
        <begin position="63"/>
        <end position="205"/>
    </location>
</feature>
<dbReference type="STRING" id="989403.SAMN05421798_10741"/>
<evidence type="ECO:0000256" key="1">
    <source>
        <dbReference type="SAM" id="MobiDB-lite"/>
    </source>
</evidence>
<feature type="compositionally biased region" description="Pro residues" evidence="1">
    <location>
        <begin position="103"/>
        <end position="112"/>
    </location>
</feature>